<dbReference type="RefSeq" id="WP_136777193.1">
    <property type="nucleotide sequence ID" value="NZ_SUPK01000003.1"/>
</dbReference>
<dbReference type="GO" id="GO:0004622">
    <property type="term" value="F:phosphatidylcholine lysophospholipase activity"/>
    <property type="evidence" value="ECO:0007669"/>
    <property type="project" value="TreeGrafter"/>
</dbReference>
<dbReference type="Gene3D" id="3.30.457.10">
    <property type="entry name" value="Copper amine oxidase-like, N-terminal domain"/>
    <property type="match status" value="1"/>
</dbReference>
<dbReference type="Gene3D" id="3.40.50.1110">
    <property type="entry name" value="SGNH hydrolase"/>
    <property type="match status" value="1"/>
</dbReference>
<dbReference type="InterPro" id="IPR051532">
    <property type="entry name" value="Ester_Hydrolysis_Enzymes"/>
</dbReference>
<dbReference type="Pfam" id="PF00657">
    <property type="entry name" value="Lipase_GDSL"/>
    <property type="match status" value="1"/>
</dbReference>
<gene>
    <name evidence="3" type="ORF">E5161_07995</name>
</gene>
<keyword evidence="1" id="KW-0732">Signal</keyword>
<dbReference type="InterPro" id="IPR036582">
    <property type="entry name" value="Mao_N_sf"/>
</dbReference>
<dbReference type="PANTHER" id="PTHR30383">
    <property type="entry name" value="THIOESTERASE 1/PROTEASE 1/LYSOPHOSPHOLIPASE L1"/>
    <property type="match status" value="1"/>
</dbReference>
<dbReference type="Proteomes" id="UP000309673">
    <property type="component" value="Unassembled WGS sequence"/>
</dbReference>
<dbReference type="OrthoDB" id="2987164at2"/>
<dbReference type="SUPFAM" id="SSF52266">
    <property type="entry name" value="SGNH hydrolase"/>
    <property type="match status" value="1"/>
</dbReference>
<dbReference type="Pfam" id="PF07833">
    <property type="entry name" value="Cu_amine_oxidN1"/>
    <property type="match status" value="1"/>
</dbReference>
<sequence length="433" mass="46873">MKRKKARSLCALVVGIALLLSGISSALGASAAPPHPYRIVALGDSLTYGYEPGQTEKSVPYGYADRLYEQALFHGRAKLDNYGILGLRTEGLSKLLQGAADGIPLTSADLQDFSMVEDARVTKQADSVAARTVELKASLSEADLVVMTIGGNDFGDFLKKVLQLSNEDALNALEDELSAIMNKYTENVEKAIRQTSSLAPHARILLTDQYLPLPKLFKRELYDALFEKAVNPLTSAVDGLAAKLRGEGIQVESVHIAEAFKGQEGLMTYMNLGITGGNSKPDIHPRQPGYEAIAKAFSAAVWKEYRQPAPRKTDVPVSLVIGGKELISANKPAMKNNITYAALGDLLKAVGTKYQWTAKTKTAVFQKGSYKVSVTVGVKSATVNGKKVTLSAAPYLQKVGKEQQVYVPVELMAKALQYNIVYRSTIQTVFINP</sequence>
<feature type="chain" id="PRO_5038467538" description="Copper amine oxidase-like N-terminal domain-containing protein" evidence="1">
    <location>
        <begin position="27"/>
        <end position="433"/>
    </location>
</feature>
<dbReference type="PANTHER" id="PTHR30383:SF5">
    <property type="entry name" value="SGNH HYDROLASE-TYPE ESTERASE DOMAIN-CONTAINING PROTEIN"/>
    <property type="match status" value="1"/>
</dbReference>
<feature type="signal peptide" evidence="1">
    <location>
        <begin position="1"/>
        <end position="26"/>
    </location>
</feature>
<evidence type="ECO:0000313" key="4">
    <source>
        <dbReference type="Proteomes" id="UP000309673"/>
    </source>
</evidence>
<evidence type="ECO:0000313" key="3">
    <source>
        <dbReference type="EMBL" id="TJY42774.1"/>
    </source>
</evidence>
<evidence type="ECO:0000259" key="2">
    <source>
        <dbReference type="Pfam" id="PF07833"/>
    </source>
</evidence>
<evidence type="ECO:0000256" key="1">
    <source>
        <dbReference type="SAM" id="SignalP"/>
    </source>
</evidence>
<protein>
    <recommendedName>
        <fullName evidence="2">Copper amine oxidase-like N-terminal domain-containing protein</fullName>
    </recommendedName>
</protein>
<organism evidence="3 4">
    <name type="scientific">Cohnella pontilimi</name>
    <dbReference type="NCBI Taxonomy" id="2564100"/>
    <lineage>
        <taxon>Bacteria</taxon>
        <taxon>Bacillati</taxon>
        <taxon>Bacillota</taxon>
        <taxon>Bacilli</taxon>
        <taxon>Bacillales</taxon>
        <taxon>Paenibacillaceae</taxon>
        <taxon>Cohnella</taxon>
    </lineage>
</organism>
<name>A0A4U0FEM4_9BACL</name>
<dbReference type="SUPFAM" id="SSF55383">
    <property type="entry name" value="Copper amine oxidase, domain N"/>
    <property type="match status" value="1"/>
</dbReference>
<dbReference type="InterPro" id="IPR001087">
    <property type="entry name" value="GDSL"/>
</dbReference>
<dbReference type="InterPro" id="IPR012854">
    <property type="entry name" value="Cu_amine_oxidase-like_N"/>
</dbReference>
<feature type="domain" description="Copper amine oxidase-like N-terminal" evidence="2">
    <location>
        <begin position="321"/>
        <end position="431"/>
    </location>
</feature>
<proteinExistence type="predicted"/>
<comment type="caution">
    <text evidence="3">The sequence shown here is derived from an EMBL/GenBank/DDBJ whole genome shotgun (WGS) entry which is preliminary data.</text>
</comment>
<reference evidence="3 4" key="1">
    <citation type="submission" date="2019-04" db="EMBL/GenBank/DDBJ databases">
        <title>Cohnella sp. nov., isolated from soil.</title>
        <authorList>
            <person name="Kim W."/>
        </authorList>
    </citation>
    <scope>NUCLEOTIDE SEQUENCE [LARGE SCALE GENOMIC DNA]</scope>
    <source>
        <strain evidence="3 4">CAU 1483</strain>
    </source>
</reference>
<keyword evidence="4" id="KW-1185">Reference proteome</keyword>
<accession>A0A4U0FEM4</accession>
<dbReference type="InterPro" id="IPR036514">
    <property type="entry name" value="SGNH_hydro_sf"/>
</dbReference>
<dbReference type="EMBL" id="SUPK01000003">
    <property type="protein sequence ID" value="TJY42774.1"/>
    <property type="molecule type" value="Genomic_DNA"/>
</dbReference>
<dbReference type="AlphaFoldDB" id="A0A4U0FEM4"/>